<name>A0ABN7TD14_OIKDI</name>
<comment type="catalytic activity">
    <reaction evidence="4">
        <text>glutathione = L-cysteinylglycine + 5-oxo-L-proline</text>
        <dbReference type="Rhea" id="RHEA:47724"/>
        <dbReference type="ChEBI" id="CHEBI:57925"/>
        <dbReference type="ChEBI" id="CHEBI:58402"/>
        <dbReference type="ChEBI" id="CHEBI:61694"/>
        <dbReference type="EC" id="4.3.2.7"/>
    </reaction>
</comment>
<evidence type="ECO:0000256" key="1">
    <source>
        <dbReference type="ARBA" id="ARBA00009662"/>
    </source>
</evidence>
<protein>
    <recommendedName>
        <fullName evidence="2">glutathione-specific gamma-glutamylcyclotransferase</fullName>
        <ecNumber evidence="2">4.3.2.7</ecNumber>
    </recommendedName>
</protein>
<organism evidence="5 6">
    <name type="scientific">Oikopleura dioica</name>
    <name type="common">Tunicate</name>
    <dbReference type="NCBI Taxonomy" id="34765"/>
    <lineage>
        <taxon>Eukaryota</taxon>
        <taxon>Metazoa</taxon>
        <taxon>Chordata</taxon>
        <taxon>Tunicata</taxon>
        <taxon>Appendicularia</taxon>
        <taxon>Copelata</taxon>
        <taxon>Oikopleuridae</taxon>
        <taxon>Oikopleura</taxon>
    </lineage>
</organism>
<keyword evidence="6" id="KW-1185">Reference proteome</keyword>
<evidence type="ECO:0000313" key="6">
    <source>
        <dbReference type="Proteomes" id="UP001158576"/>
    </source>
</evidence>
<proteinExistence type="inferred from homology"/>
<sequence>MEPVILEKRNMVIAKRINELIRLSQFDALANLEELWVFGYGSLVWLPNFCFSDKIVGKILGYRRRFYQGNTTHRGRPGRPGRVATLMKDQTGRSETYGCAYKLSGREQIAAALEHLNMRESTLGGYSLSVEDFHSAEFAPIPALVYTATPENDQFTGEQSIEELSDIIANASGPTGSNVEYLFRLAEWQREFLPFVEDDHLYELTRLTKTKLARMEREKNNPRRMVRNGN</sequence>
<accession>A0ABN7TD14</accession>
<evidence type="ECO:0000256" key="4">
    <source>
        <dbReference type="ARBA" id="ARBA00048073"/>
    </source>
</evidence>
<reference evidence="5 6" key="1">
    <citation type="submission" date="2021-04" db="EMBL/GenBank/DDBJ databases">
        <authorList>
            <person name="Bliznina A."/>
        </authorList>
    </citation>
    <scope>NUCLEOTIDE SEQUENCE [LARGE SCALE GENOMIC DNA]</scope>
</reference>
<dbReference type="EC" id="4.3.2.7" evidence="2"/>
<dbReference type="SUPFAM" id="SSF110857">
    <property type="entry name" value="Gamma-glutamyl cyclotransferase-like"/>
    <property type="match status" value="1"/>
</dbReference>
<evidence type="ECO:0000313" key="5">
    <source>
        <dbReference type="EMBL" id="CAG5113458.1"/>
    </source>
</evidence>
<evidence type="ECO:0000256" key="2">
    <source>
        <dbReference type="ARBA" id="ARBA00012344"/>
    </source>
</evidence>
<dbReference type="CDD" id="cd06661">
    <property type="entry name" value="GGCT_like"/>
    <property type="match status" value="1"/>
</dbReference>
<dbReference type="InterPro" id="IPR006840">
    <property type="entry name" value="ChaC"/>
</dbReference>
<gene>
    <name evidence="5" type="ORF">OKIOD_LOCUS16331</name>
</gene>
<comment type="similarity">
    <text evidence="1">Belongs to the gamma-glutamylcyclotransferase family. ChaC subfamily.</text>
</comment>
<dbReference type="InterPro" id="IPR013024">
    <property type="entry name" value="GGCT-like"/>
</dbReference>
<dbReference type="InterPro" id="IPR036568">
    <property type="entry name" value="GGCT-like_sf"/>
</dbReference>
<evidence type="ECO:0000256" key="3">
    <source>
        <dbReference type="ARBA" id="ARBA00023239"/>
    </source>
</evidence>
<dbReference type="EMBL" id="OU015567">
    <property type="protein sequence ID" value="CAG5113458.1"/>
    <property type="molecule type" value="Genomic_DNA"/>
</dbReference>
<keyword evidence="3" id="KW-0456">Lyase</keyword>
<dbReference type="Proteomes" id="UP001158576">
    <property type="component" value="Chromosome 2"/>
</dbReference>
<dbReference type="PANTHER" id="PTHR12192">
    <property type="entry name" value="CATION TRANSPORT PROTEIN CHAC-RELATED"/>
    <property type="match status" value="1"/>
</dbReference>
<dbReference type="Pfam" id="PF04752">
    <property type="entry name" value="ChaC"/>
    <property type="match status" value="1"/>
</dbReference>
<dbReference type="Gene3D" id="3.10.490.10">
    <property type="entry name" value="Gamma-glutamyl cyclotransferase-like"/>
    <property type="match status" value="1"/>
</dbReference>
<dbReference type="PANTHER" id="PTHR12192:SF26">
    <property type="entry name" value="GLUTATHIONE-SPECIFIC GAMMA-GLUTAMYLCYCLOTRANSFERASE 1"/>
    <property type="match status" value="1"/>
</dbReference>